<comment type="caution">
    <text evidence="1">The sequence shown here is derived from an EMBL/GenBank/DDBJ whole genome shotgun (WGS) entry which is preliminary data.</text>
</comment>
<reference evidence="1 2" key="1">
    <citation type="submission" date="2018-11" db="EMBL/GenBank/DDBJ databases">
        <title>Whole genome sequence of Streptomyces paromomycinus NBRC 15454(T).</title>
        <authorList>
            <person name="Komaki H."/>
            <person name="Tamura T."/>
        </authorList>
    </citation>
    <scope>NUCLEOTIDE SEQUENCE [LARGE SCALE GENOMIC DNA]</scope>
    <source>
        <strain evidence="1 2">NBRC 15454</strain>
    </source>
</reference>
<proteinExistence type="predicted"/>
<dbReference type="RefSeq" id="WP_125054553.1">
    <property type="nucleotide sequence ID" value="NZ_BHZD01000001.1"/>
</dbReference>
<dbReference type="Proteomes" id="UP000286746">
    <property type="component" value="Unassembled WGS sequence"/>
</dbReference>
<name>A0A401W258_STREY</name>
<keyword evidence="2" id="KW-1185">Reference proteome</keyword>
<sequence>MDAHLAALAATAAQQLFARSRTDRWHRCRDELTGLLARFSPGGVDREALTDELEDSREEFLTARLEGDPAAAADVEAGWRARLRRLLRASPALAGPLRDLLARWSAADDRCQGAGPYRPGPGVRRC</sequence>
<evidence type="ECO:0000313" key="2">
    <source>
        <dbReference type="Proteomes" id="UP000286746"/>
    </source>
</evidence>
<gene>
    <name evidence="1" type="ORF">GKJPGBOP_03104</name>
</gene>
<protein>
    <submittedName>
        <fullName evidence="1">Uncharacterized protein</fullName>
    </submittedName>
</protein>
<dbReference type="AlphaFoldDB" id="A0A401W258"/>
<dbReference type="EMBL" id="BHZD01000001">
    <property type="protein sequence ID" value="GCD43423.1"/>
    <property type="molecule type" value="Genomic_DNA"/>
</dbReference>
<accession>A0A401W258</accession>
<evidence type="ECO:0000313" key="1">
    <source>
        <dbReference type="EMBL" id="GCD43423.1"/>
    </source>
</evidence>
<organism evidence="1 2">
    <name type="scientific">Streptomyces paromomycinus</name>
    <name type="common">Streptomyces rimosus subsp. paromomycinus</name>
    <dbReference type="NCBI Taxonomy" id="92743"/>
    <lineage>
        <taxon>Bacteria</taxon>
        <taxon>Bacillati</taxon>
        <taxon>Actinomycetota</taxon>
        <taxon>Actinomycetes</taxon>
        <taxon>Kitasatosporales</taxon>
        <taxon>Streptomycetaceae</taxon>
        <taxon>Streptomyces</taxon>
    </lineage>
</organism>